<dbReference type="AlphaFoldDB" id="A0A1C3ECA7"/>
<name>A0A1C3ECA7_9GAMM</name>
<dbReference type="SUPFAM" id="SSF52980">
    <property type="entry name" value="Restriction endonuclease-like"/>
    <property type="match status" value="1"/>
</dbReference>
<dbReference type="Proteomes" id="UP000094936">
    <property type="component" value="Unassembled WGS sequence"/>
</dbReference>
<organism evidence="2 3">
    <name type="scientific">Veronia pacifica</name>
    <dbReference type="NCBI Taxonomy" id="1080227"/>
    <lineage>
        <taxon>Bacteria</taxon>
        <taxon>Pseudomonadati</taxon>
        <taxon>Pseudomonadota</taxon>
        <taxon>Gammaproteobacteria</taxon>
        <taxon>Vibrionales</taxon>
        <taxon>Vibrionaceae</taxon>
        <taxon>Veronia</taxon>
    </lineage>
</organism>
<dbReference type="CDD" id="cd22362">
    <property type="entry name" value="TnsA_endonuclease-like"/>
    <property type="match status" value="1"/>
</dbReference>
<reference evidence="2 3" key="1">
    <citation type="submission" date="2016-05" db="EMBL/GenBank/DDBJ databases">
        <title>Genomic Taxonomy of the Vibrionaceae.</title>
        <authorList>
            <person name="Gomez-Gil B."/>
            <person name="Enciso-Ibarra J."/>
        </authorList>
    </citation>
    <scope>NUCLEOTIDE SEQUENCE [LARGE SCALE GENOMIC DNA]</scope>
    <source>
        <strain evidence="2 3">CAIM 1920</strain>
    </source>
</reference>
<evidence type="ECO:0000313" key="2">
    <source>
        <dbReference type="EMBL" id="ODA30868.1"/>
    </source>
</evidence>
<feature type="domain" description="TnsA endonuclease N-terminal" evidence="1">
    <location>
        <begin position="73"/>
        <end position="168"/>
    </location>
</feature>
<accession>A0A1C3ECA7</accession>
<dbReference type="Pfam" id="PF08722">
    <property type="entry name" value="Tn7_TnsA-like_N"/>
    <property type="match status" value="1"/>
</dbReference>
<dbReference type="EMBL" id="LYBM01000045">
    <property type="protein sequence ID" value="ODA30868.1"/>
    <property type="molecule type" value="Genomic_DNA"/>
</dbReference>
<keyword evidence="3" id="KW-1185">Reference proteome</keyword>
<gene>
    <name evidence="2" type="ORF">A8L45_18830</name>
</gene>
<evidence type="ECO:0000313" key="3">
    <source>
        <dbReference type="Proteomes" id="UP000094936"/>
    </source>
</evidence>
<evidence type="ECO:0000259" key="1">
    <source>
        <dbReference type="Pfam" id="PF08722"/>
    </source>
</evidence>
<dbReference type="InterPro" id="IPR011335">
    <property type="entry name" value="Restrct_endonuc-II-like"/>
</dbReference>
<sequence length="275" mass="31249">MGRGRKLECDRDFERALKNKYGVGQGSEYKPWLRIQDVKSKGKRSLIFGRKVHREHHMMSSIESEHFNLAEFSNSVVDIREQFPLFPLNLTQKIAKIIGVEHPKHIKTKEPIIMTTDQLLTIQSPQGISYHAVSVKPEDDSDVIRTLEKQDIERVYWELQGVKFHFFTGNELTKVQSNNLDWATSPFRKNSIGFLSEQTDLALSTIDTGQCLVENICNRLISLNAASHDEALLLVRFLITNRLIEVDLSTNIPESGLIRVKSVAERTGGAIYGVS</sequence>
<dbReference type="RefSeq" id="WP_068904904.1">
    <property type="nucleotide sequence ID" value="NZ_JBHUIF010000030.1"/>
</dbReference>
<dbReference type="GO" id="GO:0003676">
    <property type="term" value="F:nucleic acid binding"/>
    <property type="evidence" value="ECO:0007669"/>
    <property type="project" value="InterPro"/>
</dbReference>
<protein>
    <submittedName>
        <fullName evidence="2">Transposase</fullName>
    </submittedName>
</protein>
<dbReference type="InterPro" id="IPR014833">
    <property type="entry name" value="TnsA_N"/>
</dbReference>
<proteinExistence type="predicted"/>
<dbReference type="Gene3D" id="3.40.1350.10">
    <property type="match status" value="1"/>
</dbReference>
<dbReference type="InterPro" id="IPR011856">
    <property type="entry name" value="tRNA_endonuc-like_dom_sf"/>
</dbReference>
<dbReference type="STRING" id="1080227.A8L45_18830"/>
<dbReference type="OrthoDB" id="5291587at2"/>
<comment type="caution">
    <text evidence="2">The sequence shown here is derived from an EMBL/GenBank/DDBJ whole genome shotgun (WGS) entry which is preliminary data.</text>
</comment>